<sequence>MAEKTCVVCDENKEVCSNECIYEPLFPAEDDQKKRDYFTIKAHLLALDLTTLLPKLQTMEERREAISALLWQAKAWEKDPIHGAMAEFNDLKQALKDVEEGEDELKNAEESDAEDDDDAEDNENLIQEDRKLPPKKR</sequence>
<feature type="non-terminal residue" evidence="4">
    <location>
        <position position="137"/>
    </location>
</feature>
<feature type="domain" description="LOB" evidence="3">
    <location>
        <begin position="4"/>
        <end position="109"/>
    </location>
</feature>
<comment type="similarity">
    <text evidence="1">Belongs to the LOB domain-containing protein family.</text>
</comment>
<feature type="compositionally biased region" description="Basic and acidic residues" evidence="2">
    <location>
        <begin position="127"/>
        <end position="137"/>
    </location>
</feature>
<evidence type="ECO:0000313" key="5">
    <source>
        <dbReference type="Proteomes" id="UP001341840"/>
    </source>
</evidence>
<organism evidence="4 5">
    <name type="scientific">Stylosanthes scabra</name>
    <dbReference type="NCBI Taxonomy" id="79078"/>
    <lineage>
        <taxon>Eukaryota</taxon>
        <taxon>Viridiplantae</taxon>
        <taxon>Streptophyta</taxon>
        <taxon>Embryophyta</taxon>
        <taxon>Tracheophyta</taxon>
        <taxon>Spermatophyta</taxon>
        <taxon>Magnoliopsida</taxon>
        <taxon>eudicotyledons</taxon>
        <taxon>Gunneridae</taxon>
        <taxon>Pentapetalae</taxon>
        <taxon>rosids</taxon>
        <taxon>fabids</taxon>
        <taxon>Fabales</taxon>
        <taxon>Fabaceae</taxon>
        <taxon>Papilionoideae</taxon>
        <taxon>50 kb inversion clade</taxon>
        <taxon>dalbergioids sensu lato</taxon>
        <taxon>Dalbergieae</taxon>
        <taxon>Pterocarpus clade</taxon>
        <taxon>Stylosanthes</taxon>
    </lineage>
</organism>
<dbReference type="PANTHER" id="PTHR31301:SF19">
    <property type="entry name" value="LOB DOMAIN-CONTAINING PROTEIN 2"/>
    <property type="match status" value="1"/>
</dbReference>
<dbReference type="PROSITE" id="PS50891">
    <property type="entry name" value="LOB"/>
    <property type="match status" value="1"/>
</dbReference>
<comment type="caution">
    <text evidence="4">The sequence shown here is derived from an EMBL/GenBank/DDBJ whole genome shotgun (WGS) entry which is preliminary data.</text>
</comment>
<reference evidence="4 5" key="1">
    <citation type="journal article" date="2023" name="Plants (Basel)">
        <title>Bridging the Gap: Combining Genomics and Transcriptomics Approaches to Understand Stylosanthes scabra, an Orphan Legume from the Brazilian Caatinga.</title>
        <authorList>
            <person name="Ferreira-Neto J.R.C."/>
            <person name="da Silva M.D."/>
            <person name="Binneck E."/>
            <person name="de Melo N.F."/>
            <person name="da Silva R.H."/>
            <person name="de Melo A.L.T.M."/>
            <person name="Pandolfi V."/>
            <person name="Bustamante F.O."/>
            <person name="Brasileiro-Vidal A.C."/>
            <person name="Benko-Iseppon A.M."/>
        </authorList>
    </citation>
    <scope>NUCLEOTIDE SEQUENCE [LARGE SCALE GENOMIC DNA]</scope>
    <source>
        <tissue evidence="4">Leaves</tissue>
    </source>
</reference>
<dbReference type="InterPro" id="IPR010978">
    <property type="entry name" value="tRNA-bd_arm"/>
</dbReference>
<dbReference type="PANTHER" id="PTHR31301">
    <property type="entry name" value="LOB DOMAIN-CONTAINING PROTEIN 4-RELATED"/>
    <property type="match status" value="1"/>
</dbReference>
<accession>A0ABU6SFA1</accession>
<dbReference type="EMBL" id="JASCZI010060633">
    <property type="protein sequence ID" value="MED6134804.1"/>
    <property type="molecule type" value="Genomic_DNA"/>
</dbReference>
<protein>
    <recommendedName>
        <fullName evidence="3">LOB domain-containing protein</fullName>
    </recommendedName>
</protein>
<gene>
    <name evidence="4" type="ORF">PIB30_040418</name>
</gene>
<dbReference type="InterPro" id="IPR004883">
    <property type="entry name" value="LOB"/>
</dbReference>
<feature type="compositionally biased region" description="Acidic residues" evidence="2">
    <location>
        <begin position="110"/>
        <end position="123"/>
    </location>
</feature>
<evidence type="ECO:0000256" key="1">
    <source>
        <dbReference type="ARBA" id="ARBA00005474"/>
    </source>
</evidence>
<keyword evidence="5" id="KW-1185">Reference proteome</keyword>
<dbReference type="SUPFAM" id="SSF46589">
    <property type="entry name" value="tRNA-binding arm"/>
    <property type="match status" value="1"/>
</dbReference>
<evidence type="ECO:0000313" key="4">
    <source>
        <dbReference type="EMBL" id="MED6134804.1"/>
    </source>
</evidence>
<dbReference type="Proteomes" id="UP001341840">
    <property type="component" value="Unassembled WGS sequence"/>
</dbReference>
<name>A0ABU6SFA1_9FABA</name>
<dbReference type="Pfam" id="PF03195">
    <property type="entry name" value="LOB"/>
    <property type="match status" value="1"/>
</dbReference>
<proteinExistence type="inferred from homology"/>
<evidence type="ECO:0000259" key="3">
    <source>
        <dbReference type="PROSITE" id="PS50891"/>
    </source>
</evidence>
<feature type="compositionally biased region" description="Basic and acidic residues" evidence="2">
    <location>
        <begin position="96"/>
        <end position="109"/>
    </location>
</feature>
<feature type="region of interest" description="Disordered" evidence="2">
    <location>
        <begin position="96"/>
        <end position="137"/>
    </location>
</feature>
<evidence type="ECO:0000256" key="2">
    <source>
        <dbReference type="SAM" id="MobiDB-lite"/>
    </source>
</evidence>